<reference evidence="3 4" key="1">
    <citation type="journal article" date="2013" name="Nat. Commun.">
        <title>Genome analysis reveals insights into physiology and longevity of the Brandt's bat Myotis brandtii.</title>
        <authorList>
            <person name="Seim I."/>
            <person name="Fang X."/>
            <person name="Xiong Z."/>
            <person name="Lobanov A.V."/>
            <person name="Huang Z."/>
            <person name="Ma S."/>
            <person name="Feng Y."/>
            <person name="Turanov A.A."/>
            <person name="Zhu Y."/>
            <person name="Lenz T.L."/>
            <person name="Gerashchenko M.V."/>
            <person name="Fan D."/>
            <person name="Hee Yim S."/>
            <person name="Yao X."/>
            <person name="Jordan D."/>
            <person name="Xiong Y."/>
            <person name="Ma Y."/>
            <person name="Lyapunov A.N."/>
            <person name="Chen G."/>
            <person name="Kulakova O.I."/>
            <person name="Sun Y."/>
            <person name="Lee S.G."/>
            <person name="Bronson R.T."/>
            <person name="Moskalev A.A."/>
            <person name="Sunyaev S.R."/>
            <person name="Zhang G."/>
            <person name="Krogh A."/>
            <person name="Wang J."/>
            <person name="Gladyshev V.N."/>
        </authorList>
    </citation>
    <scope>NUCLEOTIDE SEQUENCE [LARGE SCALE GENOMIC DNA]</scope>
</reference>
<feature type="domain" description="DUF4515" evidence="2">
    <location>
        <begin position="25"/>
        <end position="120"/>
    </location>
</feature>
<evidence type="ECO:0000313" key="4">
    <source>
        <dbReference type="Proteomes" id="UP000052978"/>
    </source>
</evidence>
<dbReference type="EMBL" id="KE164318">
    <property type="protein sequence ID" value="EPQ16912.1"/>
    <property type="molecule type" value="Genomic_DNA"/>
</dbReference>
<accession>S7Q7S2</accession>
<evidence type="ECO:0000256" key="1">
    <source>
        <dbReference type="SAM" id="MobiDB-lite"/>
    </source>
</evidence>
<dbReference type="InterPro" id="IPR032777">
    <property type="entry name" value="DUF4515"/>
</dbReference>
<feature type="region of interest" description="Disordered" evidence="1">
    <location>
        <begin position="154"/>
        <end position="173"/>
    </location>
</feature>
<dbReference type="AlphaFoldDB" id="S7Q7S2"/>
<keyword evidence="4" id="KW-1185">Reference proteome</keyword>
<evidence type="ECO:0000313" key="3">
    <source>
        <dbReference type="EMBL" id="EPQ16912.1"/>
    </source>
</evidence>
<organism evidence="3 4">
    <name type="scientific">Myotis brandtii</name>
    <name type="common">Brandt's bat</name>
    <dbReference type="NCBI Taxonomy" id="109478"/>
    <lineage>
        <taxon>Eukaryota</taxon>
        <taxon>Metazoa</taxon>
        <taxon>Chordata</taxon>
        <taxon>Craniata</taxon>
        <taxon>Vertebrata</taxon>
        <taxon>Euteleostomi</taxon>
        <taxon>Mammalia</taxon>
        <taxon>Eutheria</taxon>
        <taxon>Laurasiatheria</taxon>
        <taxon>Chiroptera</taxon>
        <taxon>Yangochiroptera</taxon>
        <taxon>Vespertilionidae</taxon>
        <taxon>Myotis</taxon>
    </lineage>
</organism>
<proteinExistence type="predicted"/>
<protein>
    <submittedName>
        <fullName evidence="3">Coiled-coil domain-containing protein 121</fullName>
    </submittedName>
</protein>
<evidence type="ECO:0000259" key="2">
    <source>
        <dbReference type="Pfam" id="PF14988"/>
    </source>
</evidence>
<sequence>MGAWLKERTDHQGAAPVLSVCPLVELNQSQAETAAKAQAIKAQFAQEKALLKKQLSEPVGKERKDLKRKAQALEVAAKKRTSEFSHSFCRENSHHRRNNCSSLGNAIELQAAQSLLKKIRSSPGQCGSVDAQLLSYTSRASESLFRGRCQSSLRKGGNASSQSHTTQFVLDSA</sequence>
<dbReference type="Pfam" id="PF14988">
    <property type="entry name" value="DUF4515"/>
    <property type="match status" value="1"/>
</dbReference>
<name>S7Q7S2_MYOBR</name>
<gene>
    <name evidence="3" type="ORF">D623_10017367</name>
</gene>
<dbReference type="Proteomes" id="UP000052978">
    <property type="component" value="Unassembled WGS sequence"/>
</dbReference>